<protein>
    <recommendedName>
        <fullName evidence="8">TatD DNase</fullName>
    </recommendedName>
</protein>
<evidence type="ECO:0000256" key="5">
    <source>
        <dbReference type="SAM" id="MobiDB-lite"/>
    </source>
</evidence>
<dbReference type="STRING" id="691883.A0A058ZAB8"/>
<dbReference type="RefSeq" id="XP_009494397.1">
    <property type="nucleotide sequence ID" value="XM_009496122.1"/>
</dbReference>
<dbReference type="eggNOG" id="KOG3020">
    <property type="taxonomic scope" value="Eukaryota"/>
</dbReference>
<keyword evidence="2" id="KW-0540">Nuclease</keyword>
<reference evidence="6" key="1">
    <citation type="submission" date="2013-04" db="EMBL/GenBank/DDBJ databases">
        <title>The Genome Sequence of Fonticula alba ATCC 38817.</title>
        <authorList>
            <consortium name="The Broad Institute Genomics Platform"/>
            <person name="Russ C."/>
            <person name="Cuomo C."/>
            <person name="Burger G."/>
            <person name="Gray M.W."/>
            <person name="Holland P.W.H."/>
            <person name="King N."/>
            <person name="Lang F.B.F."/>
            <person name="Roger A.J."/>
            <person name="Ruiz-Trillo I."/>
            <person name="Brown M."/>
            <person name="Walker B."/>
            <person name="Young S."/>
            <person name="Zeng Q."/>
            <person name="Gargeya S."/>
            <person name="Fitzgerald M."/>
            <person name="Haas B."/>
            <person name="Abouelleil A."/>
            <person name="Allen A.W."/>
            <person name="Alvarado L."/>
            <person name="Arachchi H.M."/>
            <person name="Berlin A.M."/>
            <person name="Chapman S.B."/>
            <person name="Gainer-Dewar J."/>
            <person name="Goldberg J."/>
            <person name="Griggs A."/>
            <person name="Gujja S."/>
            <person name="Hansen M."/>
            <person name="Howarth C."/>
            <person name="Imamovic A."/>
            <person name="Ireland A."/>
            <person name="Larimer J."/>
            <person name="McCowan C."/>
            <person name="Murphy C."/>
            <person name="Pearson M."/>
            <person name="Poon T.W."/>
            <person name="Priest M."/>
            <person name="Roberts A."/>
            <person name="Saif S."/>
            <person name="Shea T."/>
            <person name="Sisk P."/>
            <person name="Sykes S."/>
            <person name="Wortman J."/>
            <person name="Nusbaum C."/>
            <person name="Birren B."/>
        </authorList>
    </citation>
    <scope>NUCLEOTIDE SEQUENCE [LARGE SCALE GENOMIC DNA]</scope>
    <source>
        <strain evidence="6">ATCC 38817</strain>
    </source>
</reference>
<name>A0A058ZAB8_FONAL</name>
<dbReference type="SUPFAM" id="SSF51556">
    <property type="entry name" value="Metallo-dependent hydrolases"/>
    <property type="match status" value="1"/>
</dbReference>
<dbReference type="OrthoDB" id="6079689at2759"/>
<evidence type="ECO:0000256" key="1">
    <source>
        <dbReference type="ARBA" id="ARBA00009275"/>
    </source>
</evidence>
<dbReference type="GeneID" id="20526946"/>
<evidence type="ECO:0000256" key="3">
    <source>
        <dbReference type="ARBA" id="ARBA00022723"/>
    </source>
</evidence>
<dbReference type="GO" id="GO:0046872">
    <property type="term" value="F:metal ion binding"/>
    <property type="evidence" value="ECO:0007669"/>
    <property type="project" value="UniProtKB-KW"/>
</dbReference>
<dbReference type="GO" id="GO:0005829">
    <property type="term" value="C:cytosol"/>
    <property type="evidence" value="ECO:0007669"/>
    <property type="project" value="TreeGrafter"/>
</dbReference>
<gene>
    <name evidence="6" type="ORF">H696_02221</name>
</gene>
<dbReference type="EMBL" id="KB932203">
    <property type="protein sequence ID" value="KCV71274.1"/>
    <property type="molecule type" value="Genomic_DNA"/>
</dbReference>
<dbReference type="PANTHER" id="PTHR10060">
    <property type="entry name" value="TATD FAMILY DEOXYRIBONUCLEASE"/>
    <property type="match status" value="1"/>
</dbReference>
<evidence type="ECO:0000256" key="2">
    <source>
        <dbReference type="ARBA" id="ARBA00022722"/>
    </source>
</evidence>
<dbReference type="PANTHER" id="PTHR10060:SF15">
    <property type="entry name" value="DEOXYRIBONUCLEASE TATDN1"/>
    <property type="match status" value="1"/>
</dbReference>
<accession>A0A058ZAB8</accession>
<dbReference type="PROSITE" id="PS01091">
    <property type="entry name" value="TATD_3"/>
    <property type="match status" value="1"/>
</dbReference>
<dbReference type="InterPro" id="IPR050891">
    <property type="entry name" value="TatD-type_Hydrolase"/>
</dbReference>
<dbReference type="CDD" id="cd01310">
    <property type="entry name" value="TatD_DNAse"/>
    <property type="match status" value="1"/>
</dbReference>
<evidence type="ECO:0000313" key="6">
    <source>
        <dbReference type="EMBL" id="KCV71274.1"/>
    </source>
</evidence>
<dbReference type="Pfam" id="PF01026">
    <property type="entry name" value="TatD_DNase"/>
    <property type="match status" value="1"/>
</dbReference>
<dbReference type="InterPro" id="IPR001130">
    <property type="entry name" value="TatD-like"/>
</dbReference>
<evidence type="ECO:0000313" key="7">
    <source>
        <dbReference type="Proteomes" id="UP000030693"/>
    </source>
</evidence>
<sequence length="417" mass="46739">MSCRPCGPASDQPPRGRTHSTQAPDQASPLLRSSLPFPPAKQGIKMIDIGINLCDQQYRGMNRGRQQRPGDLPVMLQRGWDAGVDRAYATAGSLRDLLTSLRICVDEPRLMTTAGVHPSSSKDAVAARPDMRSGKPETYEGLFPGHYDVSLLAPYARIEQESGHARMNNYFRALDALLAADQEQMAHSLANGLPAHRKIIAVGECGLDYDRLRHTTKNIQKDVFMRHFDLSEKYRLPMFLHSRNSCDDFLSIMKQNLHRVPGGGVVHSFTGSWEEAKQLIELGLFLGVNGCSLKTEDNLQTVRRIPLELLLLETDGPWCMIRRSHAGYHLIRSHYPQTRPESATHPLSVVRDRVELVHMNPVLEVVTAIRHPDGPEAYQLLSDEEKDAAERALAHQVFLNTLRLFHPEEYATHASAQ</sequence>
<dbReference type="InterPro" id="IPR032466">
    <property type="entry name" value="Metal_Hydrolase"/>
</dbReference>
<feature type="region of interest" description="Disordered" evidence="5">
    <location>
        <begin position="1"/>
        <end position="37"/>
    </location>
</feature>
<feature type="region of interest" description="Disordered" evidence="5">
    <location>
        <begin position="114"/>
        <end position="133"/>
    </location>
</feature>
<keyword evidence="7" id="KW-1185">Reference proteome</keyword>
<proteinExistence type="inferred from homology"/>
<dbReference type="Proteomes" id="UP000030693">
    <property type="component" value="Unassembled WGS sequence"/>
</dbReference>
<evidence type="ECO:0000256" key="4">
    <source>
        <dbReference type="ARBA" id="ARBA00022801"/>
    </source>
</evidence>
<comment type="similarity">
    <text evidence="1">Belongs to the metallo-dependent hydrolases superfamily. TatD-type hydrolase family.</text>
</comment>
<organism evidence="6">
    <name type="scientific">Fonticula alba</name>
    <name type="common">Slime mold</name>
    <dbReference type="NCBI Taxonomy" id="691883"/>
    <lineage>
        <taxon>Eukaryota</taxon>
        <taxon>Rotosphaerida</taxon>
        <taxon>Fonticulaceae</taxon>
        <taxon>Fonticula</taxon>
    </lineage>
</organism>
<evidence type="ECO:0008006" key="8">
    <source>
        <dbReference type="Google" id="ProtNLM"/>
    </source>
</evidence>
<dbReference type="OMA" id="EYATHAS"/>
<keyword evidence="4" id="KW-0378">Hydrolase</keyword>
<dbReference type="InterPro" id="IPR018228">
    <property type="entry name" value="DNase_TatD-rel_CS"/>
</dbReference>
<dbReference type="AlphaFoldDB" id="A0A058ZAB8"/>
<dbReference type="Gene3D" id="3.20.20.140">
    <property type="entry name" value="Metal-dependent hydrolases"/>
    <property type="match status" value="1"/>
</dbReference>
<dbReference type="GO" id="GO:0008296">
    <property type="term" value="F:3'-5'-DNA exonuclease activity"/>
    <property type="evidence" value="ECO:0007669"/>
    <property type="project" value="TreeGrafter"/>
</dbReference>
<keyword evidence="3" id="KW-0479">Metal-binding</keyword>